<proteinExistence type="predicted"/>
<name>A0A1H6Y2Z7_9BACT</name>
<feature type="transmembrane region" description="Helical" evidence="1">
    <location>
        <begin position="205"/>
        <end position="224"/>
    </location>
</feature>
<protein>
    <recommendedName>
        <fullName evidence="4">DUF4271 domain-containing protein</fullName>
    </recommendedName>
</protein>
<dbReference type="Pfam" id="PF14093">
    <property type="entry name" value="DUF4271"/>
    <property type="match status" value="1"/>
</dbReference>
<evidence type="ECO:0000313" key="3">
    <source>
        <dbReference type="Proteomes" id="UP000199403"/>
    </source>
</evidence>
<feature type="transmembrane region" description="Helical" evidence="1">
    <location>
        <begin position="317"/>
        <end position="336"/>
    </location>
</feature>
<keyword evidence="1" id="KW-0812">Transmembrane</keyword>
<feature type="transmembrane region" description="Helical" evidence="1">
    <location>
        <begin position="153"/>
        <end position="172"/>
    </location>
</feature>
<dbReference type="STRING" id="1416801.SAMN05192553_103204"/>
<gene>
    <name evidence="2" type="ORF">SAMN05192553_103204</name>
</gene>
<accession>A0A1H6Y2Z7</accession>
<evidence type="ECO:0000313" key="2">
    <source>
        <dbReference type="EMBL" id="SEJ31522.1"/>
    </source>
</evidence>
<evidence type="ECO:0008006" key="4">
    <source>
        <dbReference type="Google" id="ProtNLM"/>
    </source>
</evidence>
<keyword evidence="3" id="KW-1185">Reference proteome</keyword>
<feature type="transmembrane region" description="Helical" evidence="1">
    <location>
        <begin position="244"/>
        <end position="272"/>
    </location>
</feature>
<keyword evidence="1" id="KW-0472">Membrane</keyword>
<feature type="transmembrane region" description="Helical" evidence="1">
    <location>
        <begin position="284"/>
        <end position="305"/>
    </location>
</feature>
<sequence length="369" mass="41745">MKRNYRLFLGALALFFGIFFAETGRAQVLINYDPEIQEQEGGWLAGTESMHVWVDTKQFAAASWRIVVPRGAGLFIGDNLWILPEKDTLVFLSNETLLSQAGAEGKVKLTARKKGIEQDDFSVKKGFFVSDLSEAVTQAGAISTRQTDRVKDFFFLAVLVLLFFIALFRLLFPTIFGVFWNPAGIFSFEDLWESVGFSKVYSAELLFYLIVVNLGVGLMALFGMHLFGVELTVLAFDQDVETMVLLWLVISLVATLLTFFKFMWLAINTFIFDLERVALPHFFYLLKVSGFGLLVVLAVTVVLYANELIPDGIYLEALYYSFFGLYTLGIIGLTIWLYKKNGFNNYHLFSYLCTSELIPFLVICKLLLG</sequence>
<evidence type="ECO:0000256" key="1">
    <source>
        <dbReference type="SAM" id="Phobius"/>
    </source>
</evidence>
<dbReference type="OrthoDB" id="975088at2"/>
<dbReference type="Proteomes" id="UP000199403">
    <property type="component" value="Unassembled WGS sequence"/>
</dbReference>
<keyword evidence="1" id="KW-1133">Transmembrane helix</keyword>
<reference evidence="3" key="1">
    <citation type="submission" date="2016-10" db="EMBL/GenBank/DDBJ databases">
        <authorList>
            <person name="Varghese N."/>
            <person name="Submissions S."/>
        </authorList>
    </citation>
    <scope>NUCLEOTIDE SEQUENCE [LARGE SCALE GENOMIC DNA]</scope>
    <source>
        <strain evidence="3">IBRC-M 10761</strain>
    </source>
</reference>
<feature type="transmembrane region" description="Helical" evidence="1">
    <location>
        <begin position="348"/>
        <end position="368"/>
    </location>
</feature>
<dbReference type="InterPro" id="IPR025367">
    <property type="entry name" value="DUF4271"/>
</dbReference>
<organism evidence="2 3">
    <name type="scientific">Cyclobacterium xiamenense</name>
    <dbReference type="NCBI Taxonomy" id="1297121"/>
    <lineage>
        <taxon>Bacteria</taxon>
        <taxon>Pseudomonadati</taxon>
        <taxon>Bacteroidota</taxon>
        <taxon>Cytophagia</taxon>
        <taxon>Cytophagales</taxon>
        <taxon>Cyclobacteriaceae</taxon>
        <taxon>Cyclobacterium</taxon>
    </lineage>
</organism>
<dbReference type="AlphaFoldDB" id="A0A1H6Y2Z7"/>
<dbReference type="RefSeq" id="WP_092173393.1">
    <property type="nucleotide sequence ID" value="NZ_FNZH01000003.1"/>
</dbReference>
<dbReference type="EMBL" id="FNZH01000003">
    <property type="protein sequence ID" value="SEJ31522.1"/>
    <property type="molecule type" value="Genomic_DNA"/>
</dbReference>